<dbReference type="eggNOG" id="KOG3386">
    <property type="taxonomic scope" value="Eukaryota"/>
</dbReference>
<dbReference type="KEGG" id="kng:KNAG_0E00760"/>
<dbReference type="EMBL" id="HE978318">
    <property type="protein sequence ID" value="CCK70344.1"/>
    <property type="molecule type" value="Genomic_DNA"/>
</dbReference>
<dbReference type="GO" id="GO:0015677">
    <property type="term" value="P:copper ion import"/>
    <property type="evidence" value="ECO:0007669"/>
    <property type="project" value="EnsemblFungi"/>
</dbReference>
<dbReference type="PANTHER" id="PTHR12483:SF115">
    <property type="entry name" value="COPPER TRANSPORT PROTEIN"/>
    <property type="match status" value="1"/>
</dbReference>
<keyword evidence="4" id="KW-0813">Transport</keyword>
<dbReference type="InterPro" id="IPR007274">
    <property type="entry name" value="Cop_transporter"/>
</dbReference>
<keyword evidence="1 4" id="KW-0812">Transmembrane</keyword>
<keyword evidence="4" id="KW-0186">Copper</keyword>
<dbReference type="GeneID" id="34526044"/>
<proteinExistence type="inferred from homology"/>
<sequence length="133" mass="15463">MPHEMPEGSCSMNMSFTWSYMNTCVIFHWWRITSLPGLLLSCLFLVQFSVLYEYMKYRLRSKNSRMARNKGRRSVFYGVQVGFSFLLMLVFMTYNGWLMLSVVVGAILGHYYFEPQQLESSGPLLGENSLACH</sequence>
<comment type="similarity">
    <text evidence="4">Belongs to the copper transporter (Ctr) (TC 1.A.56) family. SLC31A subfamily.</text>
</comment>
<dbReference type="STRING" id="1071383.J7S6E6"/>
<dbReference type="Proteomes" id="UP000006310">
    <property type="component" value="Chromosome 5"/>
</dbReference>
<keyword evidence="3 4" id="KW-0472">Membrane</keyword>
<evidence type="ECO:0000256" key="1">
    <source>
        <dbReference type="ARBA" id="ARBA00022692"/>
    </source>
</evidence>
<evidence type="ECO:0000256" key="3">
    <source>
        <dbReference type="ARBA" id="ARBA00023136"/>
    </source>
</evidence>
<name>J7S6E6_HUIN7</name>
<dbReference type="GO" id="GO:0005375">
    <property type="term" value="F:copper ion transmembrane transporter activity"/>
    <property type="evidence" value="ECO:0007669"/>
    <property type="project" value="UniProtKB-UniRule"/>
</dbReference>
<evidence type="ECO:0000313" key="6">
    <source>
        <dbReference type="Proteomes" id="UP000006310"/>
    </source>
</evidence>
<dbReference type="AlphaFoldDB" id="J7S6E6"/>
<reference evidence="5 6" key="1">
    <citation type="journal article" date="2011" name="Proc. Natl. Acad. Sci. U.S.A.">
        <title>Evolutionary erosion of yeast sex chromosomes by mating-type switching accidents.</title>
        <authorList>
            <person name="Gordon J.L."/>
            <person name="Armisen D."/>
            <person name="Proux-Wera E."/>
            <person name="Oheigeartaigh S.S."/>
            <person name="Byrne K.P."/>
            <person name="Wolfe K.H."/>
        </authorList>
    </citation>
    <scope>NUCLEOTIDE SEQUENCE [LARGE SCALE GENOMIC DNA]</scope>
    <source>
        <strain evidence="6">ATCC MYA-139 / BCRC 22969 / CBS 8797 / CCRC 22969 / KCTC 17520 / NBRC 10181 / NCYC 3082</strain>
    </source>
</reference>
<accession>J7S6E6</accession>
<feature type="transmembrane region" description="Helical" evidence="4">
    <location>
        <begin position="36"/>
        <end position="54"/>
    </location>
</feature>
<protein>
    <recommendedName>
        <fullName evidence="4">Copper transport protein</fullName>
    </recommendedName>
</protein>
<keyword evidence="2 4" id="KW-1133">Transmembrane helix</keyword>
<evidence type="ECO:0000313" key="5">
    <source>
        <dbReference type="EMBL" id="CCK70344.1"/>
    </source>
</evidence>
<evidence type="ECO:0000256" key="2">
    <source>
        <dbReference type="ARBA" id="ARBA00022989"/>
    </source>
</evidence>
<dbReference type="OrthoDB" id="161814at2759"/>
<dbReference type="GO" id="GO:0006878">
    <property type="term" value="P:intracellular copper ion homeostasis"/>
    <property type="evidence" value="ECO:0007669"/>
    <property type="project" value="EnsemblFungi"/>
</dbReference>
<gene>
    <name evidence="5" type="primary">KNAG0E00760</name>
    <name evidence="5" type="ordered locus">KNAG_0E00760</name>
</gene>
<evidence type="ECO:0000256" key="4">
    <source>
        <dbReference type="RuleBase" id="RU367022"/>
    </source>
</evidence>
<dbReference type="PANTHER" id="PTHR12483">
    <property type="entry name" value="SOLUTE CARRIER FAMILY 31 COPPER TRANSPORTERS"/>
    <property type="match status" value="1"/>
</dbReference>
<keyword evidence="4" id="KW-0187">Copper transport</keyword>
<dbReference type="Pfam" id="PF04145">
    <property type="entry name" value="Ctr"/>
    <property type="match status" value="2"/>
</dbReference>
<dbReference type="OMA" id="AMTYNTY"/>
<keyword evidence="4" id="KW-0406">Ion transport</keyword>
<comment type="subcellular location">
    <subcellularLocation>
        <location evidence="4">Membrane</location>
        <topology evidence="4">Multi-pass membrane protein</topology>
    </subcellularLocation>
</comment>
<organism evidence="5 6">
    <name type="scientific">Huiozyma naganishii (strain ATCC MYA-139 / BCRC 22969 / CBS 8797 / KCTC 17520 / NBRC 10181 / NCYC 3082 / Yp74L-3)</name>
    <name type="common">Yeast</name>
    <name type="synonym">Kazachstania naganishii</name>
    <dbReference type="NCBI Taxonomy" id="1071383"/>
    <lineage>
        <taxon>Eukaryota</taxon>
        <taxon>Fungi</taxon>
        <taxon>Dikarya</taxon>
        <taxon>Ascomycota</taxon>
        <taxon>Saccharomycotina</taxon>
        <taxon>Saccharomycetes</taxon>
        <taxon>Saccharomycetales</taxon>
        <taxon>Saccharomycetaceae</taxon>
        <taxon>Huiozyma</taxon>
    </lineage>
</organism>
<keyword evidence="6" id="KW-1185">Reference proteome</keyword>
<dbReference type="RefSeq" id="XP_022464590.1">
    <property type="nucleotide sequence ID" value="XM_022608056.1"/>
</dbReference>
<reference evidence="6" key="2">
    <citation type="submission" date="2012-08" db="EMBL/GenBank/DDBJ databases">
        <title>Genome sequence of Kazachstania naganishii.</title>
        <authorList>
            <person name="Gordon J.L."/>
            <person name="Armisen D."/>
            <person name="Proux-Wera E."/>
            <person name="OhEigeartaigh S.S."/>
            <person name="Byrne K.P."/>
            <person name="Wolfe K.H."/>
        </authorList>
    </citation>
    <scope>NUCLEOTIDE SEQUENCE [LARGE SCALE GENOMIC DNA]</scope>
    <source>
        <strain evidence="6">ATCC MYA-139 / BCRC 22969 / CBS 8797 / CCRC 22969 / KCTC 17520 / NBRC 10181 / NCYC 3082</strain>
    </source>
</reference>
<feature type="transmembrane region" description="Helical" evidence="4">
    <location>
        <begin position="75"/>
        <end position="91"/>
    </location>
</feature>
<dbReference type="GO" id="GO:0000329">
    <property type="term" value="C:fungal-type vacuole membrane"/>
    <property type="evidence" value="ECO:0007669"/>
    <property type="project" value="EnsemblFungi"/>
</dbReference>
<dbReference type="HOGENOM" id="CLU_079690_4_0_1"/>